<evidence type="ECO:0000256" key="3">
    <source>
        <dbReference type="ARBA" id="ARBA00023002"/>
    </source>
</evidence>
<sequence length="322" mass="35285">MHLSTFIPSQSLSCRLNPPEGCHITAVCRSNYSAIKSNGIRIESTVFGPQTFKPDVVADQTPEGQYDYVVVTAKAFPLSNQAELLVPGVTAGHTTIVLIQNGIEIEDPYRKLFPENPILSCVVYLPVTQSSPGVFVHVEMELLVIGTYPVAAPQSHKEKAHIFGSLIGEGGATAEVQDDVQSERWQKLLVNASWNTICAVTRCRDAEFLSFNSKESYEPAVGVIEDIMKEISMLAIASGYPKIDEKKVAFQLDRARRRITGAKDQGVEPSMMGDALHGRQMEVDAIIGNPVRIAERLGLGGKVPMLRLLWIITQALNGSPRR</sequence>
<comment type="similarity">
    <text evidence="1 4">Belongs to the ketopantoate reductase family.</text>
</comment>
<keyword evidence="8" id="KW-1185">Reference proteome</keyword>
<gene>
    <name evidence="7" type="ORF">D0Z07_1538</name>
</gene>
<dbReference type="EC" id="1.1.1.169" evidence="4"/>
<dbReference type="SUPFAM" id="SSF48179">
    <property type="entry name" value="6-phosphogluconate dehydrogenase C-terminal domain-like"/>
    <property type="match status" value="1"/>
</dbReference>
<dbReference type="OrthoDB" id="3609at2759"/>
<dbReference type="EMBL" id="VNKQ01000004">
    <property type="protein sequence ID" value="KAG0651515.1"/>
    <property type="molecule type" value="Genomic_DNA"/>
</dbReference>
<evidence type="ECO:0000259" key="5">
    <source>
        <dbReference type="Pfam" id="PF02558"/>
    </source>
</evidence>
<dbReference type="Gene3D" id="1.10.1040.10">
    <property type="entry name" value="N-(1-d-carboxylethyl)-l-norvaline Dehydrogenase, domain 2"/>
    <property type="match status" value="1"/>
</dbReference>
<name>A0A9P6VNY5_9HELO</name>
<comment type="caution">
    <text evidence="7">The sequence shown here is derived from an EMBL/GenBank/DDBJ whole genome shotgun (WGS) entry which is preliminary data.</text>
</comment>
<dbReference type="InterPro" id="IPR013752">
    <property type="entry name" value="KPA_reductase"/>
</dbReference>
<dbReference type="AlphaFoldDB" id="A0A9P6VNY5"/>
<accession>A0A9P6VNY5</accession>
<dbReference type="NCBIfam" id="TIGR00745">
    <property type="entry name" value="apbA_panE"/>
    <property type="match status" value="1"/>
</dbReference>
<dbReference type="GO" id="GO:0008677">
    <property type="term" value="F:2-dehydropantoate 2-reductase activity"/>
    <property type="evidence" value="ECO:0007669"/>
    <property type="project" value="UniProtKB-EC"/>
</dbReference>
<keyword evidence="3 4" id="KW-0560">Oxidoreductase</keyword>
<evidence type="ECO:0000256" key="2">
    <source>
        <dbReference type="ARBA" id="ARBA00022857"/>
    </source>
</evidence>
<keyword evidence="2 4" id="KW-0521">NADP</keyword>
<dbReference type="GO" id="GO:0005737">
    <property type="term" value="C:cytoplasm"/>
    <property type="evidence" value="ECO:0007669"/>
    <property type="project" value="TreeGrafter"/>
</dbReference>
<dbReference type="Proteomes" id="UP000785200">
    <property type="component" value="Unassembled WGS sequence"/>
</dbReference>
<dbReference type="Pfam" id="PF02558">
    <property type="entry name" value="ApbA"/>
    <property type="match status" value="1"/>
</dbReference>
<organism evidence="7 8">
    <name type="scientific">Hyphodiscus hymeniophilus</name>
    <dbReference type="NCBI Taxonomy" id="353542"/>
    <lineage>
        <taxon>Eukaryota</taxon>
        <taxon>Fungi</taxon>
        <taxon>Dikarya</taxon>
        <taxon>Ascomycota</taxon>
        <taxon>Pezizomycotina</taxon>
        <taxon>Leotiomycetes</taxon>
        <taxon>Helotiales</taxon>
        <taxon>Hyphodiscaceae</taxon>
        <taxon>Hyphodiscus</taxon>
    </lineage>
</organism>
<proteinExistence type="inferred from homology"/>
<reference evidence="7" key="1">
    <citation type="submission" date="2019-07" db="EMBL/GenBank/DDBJ databases">
        <title>Hyphodiscus hymeniophilus genome sequencing and assembly.</title>
        <authorList>
            <person name="Kramer G."/>
            <person name="Nodwell J."/>
        </authorList>
    </citation>
    <scope>NUCLEOTIDE SEQUENCE</scope>
    <source>
        <strain evidence="7">ATCC 34498</strain>
    </source>
</reference>
<evidence type="ECO:0000259" key="6">
    <source>
        <dbReference type="Pfam" id="PF08546"/>
    </source>
</evidence>
<dbReference type="InterPro" id="IPR051402">
    <property type="entry name" value="KPR-Related"/>
</dbReference>
<dbReference type="Gene3D" id="3.40.50.720">
    <property type="entry name" value="NAD(P)-binding Rossmann-like Domain"/>
    <property type="match status" value="1"/>
</dbReference>
<evidence type="ECO:0000256" key="4">
    <source>
        <dbReference type="RuleBase" id="RU362068"/>
    </source>
</evidence>
<dbReference type="Pfam" id="PF08546">
    <property type="entry name" value="ApbA_C"/>
    <property type="match status" value="1"/>
</dbReference>
<dbReference type="InterPro" id="IPR003710">
    <property type="entry name" value="ApbA"/>
</dbReference>
<dbReference type="InterPro" id="IPR008927">
    <property type="entry name" value="6-PGluconate_DH-like_C_sf"/>
</dbReference>
<dbReference type="PANTHER" id="PTHR21708">
    <property type="entry name" value="PROBABLE 2-DEHYDROPANTOATE 2-REDUCTASE"/>
    <property type="match status" value="1"/>
</dbReference>
<comment type="catalytic activity">
    <reaction evidence="4">
        <text>(R)-pantoate + NADP(+) = 2-dehydropantoate + NADPH + H(+)</text>
        <dbReference type="Rhea" id="RHEA:16233"/>
        <dbReference type="ChEBI" id="CHEBI:11561"/>
        <dbReference type="ChEBI" id="CHEBI:15378"/>
        <dbReference type="ChEBI" id="CHEBI:15980"/>
        <dbReference type="ChEBI" id="CHEBI:57783"/>
        <dbReference type="ChEBI" id="CHEBI:58349"/>
        <dbReference type="EC" id="1.1.1.169"/>
    </reaction>
</comment>
<comment type="function">
    <text evidence="4">Catalyzes the NADPH-dependent reduction of ketopantoate into pantoic acid.</text>
</comment>
<evidence type="ECO:0000256" key="1">
    <source>
        <dbReference type="ARBA" id="ARBA00007870"/>
    </source>
</evidence>
<protein>
    <recommendedName>
        <fullName evidence="4">2-dehydropantoate 2-reductase</fullName>
        <ecNumber evidence="4">1.1.1.169</ecNumber>
    </recommendedName>
    <alternativeName>
        <fullName evidence="4">Ketopantoate reductase</fullName>
    </alternativeName>
</protein>
<evidence type="ECO:0000313" key="8">
    <source>
        <dbReference type="Proteomes" id="UP000785200"/>
    </source>
</evidence>
<feature type="domain" description="Ketopantoate reductase C-terminal" evidence="6">
    <location>
        <begin position="179"/>
        <end position="314"/>
    </location>
</feature>
<dbReference type="InterPro" id="IPR013332">
    <property type="entry name" value="KPR_N"/>
</dbReference>
<dbReference type="InterPro" id="IPR013328">
    <property type="entry name" value="6PGD_dom2"/>
</dbReference>
<dbReference type="GO" id="GO:0015940">
    <property type="term" value="P:pantothenate biosynthetic process"/>
    <property type="evidence" value="ECO:0007669"/>
    <property type="project" value="InterPro"/>
</dbReference>
<dbReference type="PANTHER" id="PTHR21708:SF30">
    <property type="entry name" value="2-DEHYDROPANTOATE 2-REDUCTASE-RELATED"/>
    <property type="match status" value="1"/>
</dbReference>
<feature type="domain" description="Ketopantoate reductase N-terminal" evidence="5">
    <location>
        <begin position="12"/>
        <end position="148"/>
    </location>
</feature>
<evidence type="ECO:0000313" key="7">
    <source>
        <dbReference type="EMBL" id="KAG0651515.1"/>
    </source>
</evidence>
<dbReference type="FunFam" id="1.10.1040.10:FF:000017">
    <property type="entry name" value="2-dehydropantoate 2-reductase"/>
    <property type="match status" value="1"/>
</dbReference>